<sequence>MATSNDGSSSGEGHEAPETTPTSFPATPAPLPPASIETIMARLVQRDTAQKAATDQIAALAKILAPLAANVEASTVQYRRHLFST</sequence>
<dbReference type="AlphaFoldDB" id="A0A0D2ZQH6"/>
<proteinExistence type="predicted"/>
<dbReference type="EnsemblPlants" id="Bo00679s080.1">
    <property type="protein sequence ID" value="Bo00679s080.1"/>
    <property type="gene ID" value="Bo00679s080"/>
</dbReference>
<evidence type="ECO:0000313" key="2">
    <source>
        <dbReference type="EnsemblPlants" id="Bo00679s080.1"/>
    </source>
</evidence>
<feature type="compositionally biased region" description="Polar residues" evidence="1">
    <location>
        <begin position="1"/>
        <end position="11"/>
    </location>
</feature>
<protein>
    <submittedName>
        <fullName evidence="2">Uncharacterized protein</fullName>
    </submittedName>
</protein>
<name>A0A0D2ZQH6_BRAOL</name>
<feature type="region of interest" description="Disordered" evidence="1">
    <location>
        <begin position="1"/>
        <end position="34"/>
    </location>
</feature>
<dbReference type="Proteomes" id="UP000032141">
    <property type="component" value="Unassembled WGS sequence"/>
</dbReference>
<organism evidence="2 3">
    <name type="scientific">Brassica oleracea var. oleracea</name>
    <dbReference type="NCBI Taxonomy" id="109376"/>
    <lineage>
        <taxon>Eukaryota</taxon>
        <taxon>Viridiplantae</taxon>
        <taxon>Streptophyta</taxon>
        <taxon>Embryophyta</taxon>
        <taxon>Tracheophyta</taxon>
        <taxon>Spermatophyta</taxon>
        <taxon>Magnoliopsida</taxon>
        <taxon>eudicotyledons</taxon>
        <taxon>Gunneridae</taxon>
        <taxon>Pentapetalae</taxon>
        <taxon>rosids</taxon>
        <taxon>malvids</taxon>
        <taxon>Brassicales</taxon>
        <taxon>Brassicaceae</taxon>
        <taxon>Brassiceae</taxon>
        <taxon>Brassica</taxon>
    </lineage>
</organism>
<evidence type="ECO:0000313" key="3">
    <source>
        <dbReference type="Proteomes" id="UP000032141"/>
    </source>
</evidence>
<dbReference type="Gramene" id="Bo00679s080.1">
    <property type="protein sequence ID" value="Bo00679s080.1"/>
    <property type="gene ID" value="Bo00679s080"/>
</dbReference>
<accession>A0A0D2ZQH6</accession>
<keyword evidence="3" id="KW-1185">Reference proteome</keyword>
<reference evidence="2" key="2">
    <citation type="submission" date="2015-06" db="UniProtKB">
        <authorList>
            <consortium name="EnsemblPlants"/>
        </authorList>
    </citation>
    <scope>IDENTIFICATION</scope>
</reference>
<evidence type="ECO:0000256" key="1">
    <source>
        <dbReference type="SAM" id="MobiDB-lite"/>
    </source>
</evidence>
<reference evidence="2" key="1">
    <citation type="journal article" date="2014" name="Genome Biol.">
        <title>Transcriptome and methylome profiling reveals relics of genome dominance in the mesopolyploid Brassica oleracea.</title>
        <authorList>
            <person name="Parkin I.A."/>
            <person name="Koh C."/>
            <person name="Tang H."/>
            <person name="Robinson S.J."/>
            <person name="Kagale S."/>
            <person name="Clarke W.E."/>
            <person name="Town C.D."/>
            <person name="Nixon J."/>
            <person name="Krishnakumar V."/>
            <person name="Bidwell S.L."/>
            <person name="Denoeud F."/>
            <person name="Belcram H."/>
            <person name="Links M.G."/>
            <person name="Just J."/>
            <person name="Clarke C."/>
            <person name="Bender T."/>
            <person name="Huebert T."/>
            <person name="Mason A.S."/>
            <person name="Pires J.C."/>
            <person name="Barker G."/>
            <person name="Moore J."/>
            <person name="Walley P.G."/>
            <person name="Manoli S."/>
            <person name="Batley J."/>
            <person name="Edwards D."/>
            <person name="Nelson M.N."/>
            <person name="Wang X."/>
            <person name="Paterson A.H."/>
            <person name="King G."/>
            <person name="Bancroft I."/>
            <person name="Chalhoub B."/>
            <person name="Sharpe A.G."/>
        </authorList>
    </citation>
    <scope>NUCLEOTIDE SEQUENCE [LARGE SCALE GENOMIC DNA]</scope>
    <source>
        <strain evidence="2">cv. TO1000</strain>
    </source>
</reference>
<dbReference type="HOGENOM" id="CLU_178791_0_0_1"/>